<accession>A0A5C5XS33</accession>
<dbReference type="OrthoDB" id="1446591at2"/>
<gene>
    <name evidence="1" type="ORF">Pan14r_52190</name>
</gene>
<comment type="caution">
    <text evidence="1">The sequence shown here is derived from an EMBL/GenBank/DDBJ whole genome shotgun (WGS) entry which is preliminary data.</text>
</comment>
<keyword evidence="2" id="KW-1185">Reference proteome</keyword>
<dbReference type="Proteomes" id="UP000317238">
    <property type="component" value="Unassembled WGS sequence"/>
</dbReference>
<organism evidence="1 2">
    <name type="scientific">Crateriforma conspicua</name>
    <dbReference type="NCBI Taxonomy" id="2527996"/>
    <lineage>
        <taxon>Bacteria</taxon>
        <taxon>Pseudomonadati</taxon>
        <taxon>Planctomycetota</taxon>
        <taxon>Planctomycetia</taxon>
        <taxon>Planctomycetales</taxon>
        <taxon>Planctomycetaceae</taxon>
        <taxon>Crateriforma</taxon>
    </lineage>
</organism>
<name>A0A5C5XS33_9PLAN</name>
<protein>
    <submittedName>
        <fullName evidence="1">Uncharacterized protein</fullName>
    </submittedName>
</protein>
<evidence type="ECO:0000313" key="2">
    <source>
        <dbReference type="Proteomes" id="UP000317238"/>
    </source>
</evidence>
<dbReference type="AlphaFoldDB" id="A0A5C5XS33"/>
<dbReference type="RefSeq" id="WP_145304352.1">
    <property type="nucleotide sequence ID" value="NZ_CP036319.1"/>
</dbReference>
<reference evidence="1 2" key="1">
    <citation type="submission" date="2019-02" db="EMBL/GenBank/DDBJ databases">
        <title>Deep-cultivation of Planctomycetes and their phenomic and genomic characterization uncovers novel biology.</title>
        <authorList>
            <person name="Wiegand S."/>
            <person name="Jogler M."/>
            <person name="Boedeker C."/>
            <person name="Pinto D."/>
            <person name="Vollmers J."/>
            <person name="Rivas-Marin E."/>
            <person name="Kohn T."/>
            <person name="Peeters S.H."/>
            <person name="Heuer A."/>
            <person name="Rast P."/>
            <person name="Oberbeckmann S."/>
            <person name="Bunk B."/>
            <person name="Jeske O."/>
            <person name="Meyerdierks A."/>
            <person name="Storesund J.E."/>
            <person name="Kallscheuer N."/>
            <person name="Luecker S."/>
            <person name="Lage O.M."/>
            <person name="Pohl T."/>
            <person name="Merkel B.J."/>
            <person name="Hornburger P."/>
            <person name="Mueller R.-W."/>
            <person name="Bruemmer F."/>
            <person name="Labrenz M."/>
            <person name="Spormann A.M."/>
            <person name="Op Den Camp H."/>
            <person name="Overmann J."/>
            <person name="Amann R."/>
            <person name="Jetten M.S.M."/>
            <person name="Mascher T."/>
            <person name="Medema M.H."/>
            <person name="Devos D.P."/>
            <person name="Kaster A.-K."/>
            <person name="Ovreas L."/>
            <person name="Rohde M."/>
            <person name="Galperin M.Y."/>
            <person name="Jogler C."/>
        </authorList>
    </citation>
    <scope>NUCLEOTIDE SEQUENCE [LARGE SCALE GENOMIC DNA]</scope>
    <source>
        <strain evidence="1 2">Pan14r</strain>
    </source>
</reference>
<sequence>MPAVQREPEQQVFSVVILGNFNPKIFHPLWYAQNQLIAEQEIDEADDVLSSSEVSMFNWHGIHFQIEQHRFGLTTKDAAQVPQLRDLAIGSFSLLEHTPLSAIGFNLESRFQLPSRDAWNSVGDRLAPKDQWQSILEDPGMLSVAMLGKRKDCSADRISIRVAPANGLENGVVVSINQHYDIETEQCISIADRNNEVMRALKDDWKSFRYYAESTAFSLACDGIEQAGTGS</sequence>
<evidence type="ECO:0000313" key="1">
    <source>
        <dbReference type="EMBL" id="TWT65670.1"/>
    </source>
</evidence>
<proteinExistence type="predicted"/>
<dbReference type="EMBL" id="SJPL01000002">
    <property type="protein sequence ID" value="TWT65670.1"/>
    <property type="molecule type" value="Genomic_DNA"/>
</dbReference>